<proteinExistence type="predicted"/>
<organism evidence="1 2">
    <name type="scientific">Hypsibius exemplaris</name>
    <name type="common">Freshwater tardigrade</name>
    <dbReference type="NCBI Taxonomy" id="2072580"/>
    <lineage>
        <taxon>Eukaryota</taxon>
        <taxon>Metazoa</taxon>
        <taxon>Ecdysozoa</taxon>
        <taxon>Tardigrada</taxon>
        <taxon>Eutardigrada</taxon>
        <taxon>Parachela</taxon>
        <taxon>Hypsibioidea</taxon>
        <taxon>Hypsibiidae</taxon>
        <taxon>Hypsibius</taxon>
    </lineage>
</organism>
<comment type="caution">
    <text evidence="1">The sequence shown here is derived from an EMBL/GenBank/DDBJ whole genome shotgun (WGS) entry which is preliminary data.</text>
</comment>
<keyword evidence="2" id="KW-1185">Reference proteome</keyword>
<gene>
    <name evidence="1" type="ORF">BV898_07782</name>
</gene>
<evidence type="ECO:0000313" key="1">
    <source>
        <dbReference type="EMBL" id="OQV18192.1"/>
    </source>
</evidence>
<name>A0A1W0WSL4_HYPEX</name>
<protein>
    <submittedName>
        <fullName evidence="1">Uncharacterized protein</fullName>
    </submittedName>
</protein>
<evidence type="ECO:0000313" key="2">
    <source>
        <dbReference type="Proteomes" id="UP000192578"/>
    </source>
</evidence>
<dbReference type="EMBL" id="MTYJ01000052">
    <property type="protein sequence ID" value="OQV18192.1"/>
    <property type="molecule type" value="Genomic_DNA"/>
</dbReference>
<reference evidence="2" key="1">
    <citation type="submission" date="2017-01" db="EMBL/GenBank/DDBJ databases">
        <title>Comparative genomics of anhydrobiosis in the tardigrade Hypsibius dujardini.</title>
        <authorList>
            <person name="Yoshida Y."/>
            <person name="Koutsovoulos G."/>
            <person name="Laetsch D."/>
            <person name="Stevens L."/>
            <person name="Kumar S."/>
            <person name="Horikawa D."/>
            <person name="Ishino K."/>
            <person name="Komine S."/>
            <person name="Tomita M."/>
            <person name="Blaxter M."/>
            <person name="Arakawa K."/>
        </authorList>
    </citation>
    <scope>NUCLEOTIDE SEQUENCE [LARGE SCALE GENOMIC DNA]</scope>
    <source>
        <strain evidence="2">Z151</strain>
    </source>
</reference>
<dbReference type="AlphaFoldDB" id="A0A1W0WSL4"/>
<dbReference type="Proteomes" id="UP000192578">
    <property type="component" value="Unassembled WGS sequence"/>
</dbReference>
<sequence length="149" mass="16548">MQPIVVGFLLLGVGVVYGGLVIDQGKRDFIRRQLRLEAEEAQESGLEQRALPADWATPFVNPPLGVHEPKSSEIKGLAHVYSDPVRVKKLLLSFLKIVPSINDYLNPLGTGEDRFGAFGSQNHIPYQREHPVDAYLIQSPSDSESEAWL</sequence>
<accession>A0A1W0WSL4</accession>